<dbReference type="AlphaFoldDB" id="A0AAE4Z6X5"/>
<sequence length="195" mass="20167">MALLSIPLVLALGCQRAEEGGEQMEAESSMMETSSLSLMALNESGVTGTADLSHTEETMTVNLELSGLTPGETYAAHIHRGSCETQGPVAASLGSVTAAEDGTGTIEASVSMSELGAMEGHGEGMMEEGHGEGMMEEGQGEGMMEEGQGEGMMEEGMEQGMKEGMSAQHMGFYIQAHLPDGTPAACADIKVPETS</sequence>
<proteinExistence type="inferred from homology"/>
<reference evidence="3 4" key="1">
    <citation type="submission" date="2020-01" db="EMBL/GenBank/DDBJ databases">
        <title>Genomes assembled from Gulf of Kutch pelagic sediment metagenomes.</title>
        <authorList>
            <person name="Chandrashekar M."/>
            <person name="Mahajan M.S."/>
            <person name="Dave K.J."/>
            <person name="Vatsa P."/>
            <person name="Nathani N.M."/>
        </authorList>
    </citation>
    <scope>NUCLEOTIDE SEQUENCE [LARGE SCALE GENOMIC DNA]</scope>
    <source>
        <strain evidence="3">KS3-K002</strain>
    </source>
</reference>
<dbReference type="GO" id="GO:0046872">
    <property type="term" value="F:metal ion binding"/>
    <property type="evidence" value="ECO:0007669"/>
    <property type="project" value="InterPro"/>
</dbReference>
<dbReference type="InterPro" id="IPR036423">
    <property type="entry name" value="SOD-like_Cu/Zn_dom_sf"/>
</dbReference>
<evidence type="ECO:0000259" key="2">
    <source>
        <dbReference type="Pfam" id="PF07452"/>
    </source>
</evidence>
<dbReference type="GO" id="GO:0006801">
    <property type="term" value="P:superoxide metabolic process"/>
    <property type="evidence" value="ECO:0007669"/>
    <property type="project" value="InterPro"/>
</dbReference>
<comment type="caution">
    <text evidence="3">The sequence shown here is derived from an EMBL/GenBank/DDBJ whole genome shotgun (WGS) entry which is preliminary data.</text>
</comment>
<protein>
    <submittedName>
        <fullName evidence="3">Superoxide dismutase family protein</fullName>
    </submittedName>
</protein>
<feature type="domain" description="CHRD" evidence="2">
    <location>
        <begin position="44"/>
        <end position="104"/>
    </location>
</feature>
<dbReference type="Proteomes" id="UP000702544">
    <property type="component" value="Unassembled WGS sequence"/>
</dbReference>
<name>A0AAE4Z6X5_9BACT</name>
<dbReference type="Pfam" id="PF07452">
    <property type="entry name" value="CHRD"/>
    <property type="match status" value="1"/>
</dbReference>
<dbReference type="SUPFAM" id="SSF49329">
    <property type="entry name" value="Cu,Zn superoxide dismutase-like"/>
    <property type="match status" value="1"/>
</dbReference>
<dbReference type="Gene3D" id="2.60.40.200">
    <property type="entry name" value="Superoxide dismutase, copper/zinc binding domain"/>
    <property type="match status" value="1"/>
</dbReference>
<comment type="similarity">
    <text evidence="1">Belongs to the Cu-Zn superoxide dismutase family.</text>
</comment>
<accession>A0AAE4Z6X5</accession>
<dbReference type="EMBL" id="JAACAK010000002">
    <property type="protein sequence ID" value="NIR73582.1"/>
    <property type="molecule type" value="Genomic_DNA"/>
</dbReference>
<evidence type="ECO:0000313" key="3">
    <source>
        <dbReference type="EMBL" id="NIR73582.1"/>
    </source>
</evidence>
<evidence type="ECO:0000256" key="1">
    <source>
        <dbReference type="ARBA" id="ARBA00010457"/>
    </source>
</evidence>
<evidence type="ECO:0000313" key="4">
    <source>
        <dbReference type="Proteomes" id="UP000702544"/>
    </source>
</evidence>
<gene>
    <name evidence="3" type="ORF">GWO12_00475</name>
</gene>
<organism evidence="3 4">
    <name type="scientific">Candidatus Kutchimonas denitrificans</name>
    <dbReference type="NCBI Taxonomy" id="3056748"/>
    <lineage>
        <taxon>Bacteria</taxon>
        <taxon>Pseudomonadati</taxon>
        <taxon>Gemmatimonadota</taxon>
        <taxon>Gemmatimonadia</taxon>
        <taxon>Candidatus Palauibacterales</taxon>
        <taxon>Candidatus Palauibacteraceae</taxon>
        <taxon>Candidatus Kutchimonas</taxon>
    </lineage>
</organism>
<dbReference type="InterPro" id="IPR010895">
    <property type="entry name" value="CHRD"/>
</dbReference>